<organism evidence="3 4">
    <name type="scientific">Uliginosibacterium flavum</name>
    <dbReference type="NCBI Taxonomy" id="1396831"/>
    <lineage>
        <taxon>Bacteria</taxon>
        <taxon>Pseudomonadati</taxon>
        <taxon>Pseudomonadota</taxon>
        <taxon>Betaproteobacteria</taxon>
        <taxon>Rhodocyclales</taxon>
        <taxon>Zoogloeaceae</taxon>
        <taxon>Uliginosibacterium</taxon>
    </lineage>
</organism>
<dbReference type="InterPro" id="IPR008490">
    <property type="entry name" value="Transposase_InsH_N"/>
</dbReference>
<dbReference type="PANTHER" id="PTHR33803:SF3">
    <property type="entry name" value="BLL1974 PROTEIN"/>
    <property type="match status" value="1"/>
</dbReference>
<feature type="region of interest" description="Disordered" evidence="1">
    <location>
        <begin position="194"/>
        <end position="214"/>
    </location>
</feature>
<evidence type="ECO:0000259" key="2">
    <source>
        <dbReference type="Pfam" id="PF05598"/>
    </source>
</evidence>
<sequence>MKPKRQEAVPQEDLFRMRLENLIDSRHELVRLASLIDWPVFEREFGAIHAEGAGQPPLPTRLMAGLTYLKHCFTLSDEEIVARWCENPYWQHFCGEVFFRHALPCHPTSLTRWRKRVGEAGCEWLLTETIEAGKRSGALKRQSFEKIIVDTTVQEKAVAHPTDSRLLNTAREKLVEAAQKEGIELRQSYARVGPQRQLQAGRNAHAKQYKRSAG</sequence>
<comment type="caution">
    <text evidence="3">The sequence shown here is derived from an EMBL/GenBank/DDBJ whole genome shotgun (WGS) entry which is preliminary data.</text>
</comment>
<dbReference type="NCBIfam" id="NF033578">
    <property type="entry name" value="transpos_IS5_1"/>
    <property type="match status" value="1"/>
</dbReference>
<proteinExistence type="predicted"/>
<keyword evidence="4" id="KW-1185">Reference proteome</keyword>
<reference evidence="3 4" key="1">
    <citation type="submission" date="2024-07" db="EMBL/GenBank/DDBJ databases">
        <title>Uliginosibacterium flavum JJ3220;KACC:17644.</title>
        <authorList>
            <person name="Kim M.K."/>
        </authorList>
    </citation>
    <scope>NUCLEOTIDE SEQUENCE [LARGE SCALE GENOMIC DNA]</scope>
    <source>
        <strain evidence="3 4">KACC:17644</strain>
    </source>
</reference>
<dbReference type="Pfam" id="PF05598">
    <property type="entry name" value="DUF772"/>
    <property type="match status" value="1"/>
</dbReference>
<dbReference type="Proteomes" id="UP001549691">
    <property type="component" value="Unassembled WGS sequence"/>
</dbReference>
<feature type="compositionally biased region" description="Basic residues" evidence="1">
    <location>
        <begin position="204"/>
        <end position="214"/>
    </location>
</feature>
<evidence type="ECO:0000256" key="1">
    <source>
        <dbReference type="SAM" id="MobiDB-lite"/>
    </source>
</evidence>
<evidence type="ECO:0000313" key="3">
    <source>
        <dbReference type="EMBL" id="MET7013611.1"/>
    </source>
</evidence>
<dbReference type="RefSeq" id="WP_354600074.1">
    <property type="nucleotide sequence ID" value="NZ_JBEWZI010000004.1"/>
</dbReference>
<dbReference type="InterPro" id="IPR047710">
    <property type="entry name" value="Transpos_IS5-like"/>
</dbReference>
<dbReference type="EMBL" id="JBEWZI010000004">
    <property type="protein sequence ID" value="MET7013611.1"/>
    <property type="molecule type" value="Genomic_DNA"/>
</dbReference>
<dbReference type="PANTHER" id="PTHR33803">
    <property type="entry name" value="IS1478 TRANSPOSASE"/>
    <property type="match status" value="1"/>
</dbReference>
<gene>
    <name evidence="3" type="ORF">ABXR19_05380</name>
</gene>
<accession>A0ABV2TI59</accession>
<protein>
    <submittedName>
        <fullName evidence="3">IS5 family transposase</fullName>
    </submittedName>
</protein>
<feature type="domain" description="Transposase InsH N-terminal" evidence="2">
    <location>
        <begin position="18"/>
        <end position="116"/>
    </location>
</feature>
<evidence type="ECO:0000313" key="4">
    <source>
        <dbReference type="Proteomes" id="UP001549691"/>
    </source>
</evidence>
<name>A0ABV2TI59_9RHOO</name>